<organism evidence="1">
    <name type="scientific">Volegalea cochlidium</name>
    <dbReference type="NCBI Taxonomy" id="2555876"/>
    <lineage>
        <taxon>Eukaryota</taxon>
        <taxon>Metazoa</taxon>
        <taxon>Spiralia</taxon>
        <taxon>Lophotrochozoa</taxon>
        <taxon>Mollusca</taxon>
        <taxon>Gastropoda</taxon>
        <taxon>Caenogastropoda</taxon>
        <taxon>Neogastropoda</taxon>
        <taxon>Buccinoidea</taxon>
        <taxon>Melongenidae</taxon>
        <taxon>Volegalea</taxon>
    </lineage>
</organism>
<name>U5Y6L2_9CAEN</name>
<dbReference type="InterPro" id="IPR052709">
    <property type="entry name" value="Transposase-MT_Hybrid"/>
</dbReference>
<dbReference type="AlphaFoldDB" id="U5Y6L2"/>
<dbReference type="InterPro" id="IPR036397">
    <property type="entry name" value="RNaseH_sf"/>
</dbReference>
<reference evidence="1" key="1">
    <citation type="journal article" date="2013" name="Nat. Biotechnol.">
        <title>Accelerating the design of biomimetic materials by integrating RNA-seq with proteomics and materials science.</title>
        <authorList>
            <person name="Guerette P.A."/>
            <person name="Hoon S."/>
            <person name="Seow Y."/>
            <person name="Raida M."/>
            <person name="Masic A."/>
            <person name="Wong F.T."/>
            <person name="Ho V.H."/>
            <person name="Kong K.W."/>
            <person name="Demirel M.C."/>
            <person name="Pena-Francesch A."/>
            <person name="Amini S."/>
            <person name="Tay G.Z."/>
            <person name="Ding D."/>
            <person name="Miserez A."/>
        </authorList>
    </citation>
    <scope>NUCLEOTIDE SEQUENCE</scope>
    <source>
        <tissue evidence="1">Egg capsule</tissue>
    </source>
</reference>
<dbReference type="PANTHER" id="PTHR46060:SF1">
    <property type="entry name" value="MARINER MOS1 TRANSPOSASE-LIKE PROTEIN"/>
    <property type="match status" value="1"/>
</dbReference>
<dbReference type="EMBL" id="KF318708">
    <property type="protein sequence ID" value="AGZ84232.1"/>
    <property type="molecule type" value="mRNA"/>
</dbReference>
<dbReference type="SUPFAM" id="SSF46689">
    <property type="entry name" value="Homeodomain-like"/>
    <property type="match status" value="1"/>
</dbReference>
<accession>U5Y6L2</accession>
<evidence type="ECO:0000313" key="1">
    <source>
        <dbReference type="EMBL" id="AGZ84232.1"/>
    </source>
</evidence>
<dbReference type="PANTHER" id="PTHR46060">
    <property type="entry name" value="MARINER MOS1 TRANSPOSASE-LIKE PROTEIN"/>
    <property type="match status" value="1"/>
</dbReference>
<protein>
    <submittedName>
        <fullName evidence="1">Transposase</fullName>
    </submittedName>
</protein>
<dbReference type="InterPro" id="IPR009057">
    <property type="entry name" value="Homeodomain-like_sf"/>
</dbReference>
<proteinExistence type="evidence at transcript level"/>
<dbReference type="GO" id="GO:0003676">
    <property type="term" value="F:nucleic acid binding"/>
    <property type="evidence" value="ECO:0007669"/>
    <property type="project" value="InterPro"/>
</dbReference>
<dbReference type="Gene3D" id="3.30.420.10">
    <property type="entry name" value="Ribonuclease H-like superfamily/Ribonuclease H"/>
    <property type="match status" value="1"/>
</dbReference>
<sequence length="218" mass="24878">MADQEACSRIEQRSVIKFLVAEGCKPVEIHRRMSTVYGATCFSRKNVYKWAKLFKEGRSSVEDEDRPGRPTEVRSPEVIESVIDLIQSDRRVTVDDIARTLSLSVGTAHKIVHEGVILHHDNARPHTAARTVQTINELGWELLPHPPYSPDLAPSDFHLFGPLKAFTRGTKFESDDEVKSVVSDWLRHQSKDFYAEGIRKLVHRWEKCVTVLGDYVEK</sequence>